<dbReference type="GO" id="GO:0005634">
    <property type="term" value="C:nucleus"/>
    <property type="evidence" value="ECO:0007669"/>
    <property type="project" value="UniProtKB-SubCell"/>
</dbReference>
<evidence type="ECO:0000256" key="3">
    <source>
        <dbReference type="ARBA" id="ARBA00017411"/>
    </source>
</evidence>
<reference evidence="9" key="1">
    <citation type="submission" date="2023-10" db="EMBL/GenBank/DDBJ databases">
        <title>Genome assemblies of two species of porcelain crab, Petrolisthes cinctipes and Petrolisthes manimaculis (Anomura: Porcellanidae).</title>
        <authorList>
            <person name="Angst P."/>
        </authorList>
    </citation>
    <scope>NUCLEOTIDE SEQUENCE</scope>
    <source>
        <strain evidence="9">PB745_01</strain>
        <tissue evidence="9">Gill</tissue>
    </source>
</reference>
<dbReference type="InterPro" id="IPR040260">
    <property type="entry name" value="RFA2-like"/>
</dbReference>
<keyword evidence="5" id="KW-0779">Telomere</keyword>
<protein>
    <recommendedName>
        <fullName evidence="3">CST complex subunit STN1</fullName>
    </recommendedName>
    <alternativeName>
        <fullName evidence="8">Suppressor of cdc thirteen homolog</fullName>
    </alternativeName>
</protein>
<accession>A0AAE1ETT0</accession>
<evidence type="ECO:0000256" key="7">
    <source>
        <dbReference type="ARBA" id="ARBA00023242"/>
    </source>
</evidence>
<dbReference type="Proteomes" id="UP001286313">
    <property type="component" value="Unassembled WGS sequence"/>
</dbReference>
<evidence type="ECO:0000256" key="6">
    <source>
        <dbReference type="ARBA" id="ARBA00023125"/>
    </source>
</evidence>
<comment type="subcellular location">
    <subcellularLocation>
        <location evidence="2">Chromosome</location>
        <location evidence="2">Telomere</location>
    </subcellularLocation>
    <subcellularLocation>
        <location evidence="1">Nucleus</location>
    </subcellularLocation>
</comment>
<keyword evidence="7" id="KW-0539">Nucleus</keyword>
<dbReference type="GO" id="GO:0003677">
    <property type="term" value="F:DNA binding"/>
    <property type="evidence" value="ECO:0007669"/>
    <property type="project" value="UniProtKB-KW"/>
</dbReference>
<evidence type="ECO:0000256" key="4">
    <source>
        <dbReference type="ARBA" id="ARBA00022454"/>
    </source>
</evidence>
<dbReference type="EMBL" id="JAWQEG010004530">
    <property type="protein sequence ID" value="KAK3861212.1"/>
    <property type="molecule type" value="Genomic_DNA"/>
</dbReference>
<evidence type="ECO:0000313" key="9">
    <source>
        <dbReference type="EMBL" id="KAK3861212.1"/>
    </source>
</evidence>
<dbReference type="PANTHER" id="PTHR13989:SF33">
    <property type="entry name" value="CST COMPLEX SUBUNIT STN1"/>
    <property type="match status" value="1"/>
</dbReference>
<dbReference type="Gene3D" id="2.40.50.140">
    <property type="entry name" value="Nucleic acid-binding proteins"/>
    <property type="match status" value="1"/>
</dbReference>
<evidence type="ECO:0000256" key="8">
    <source>
        <dbReference type="ARBA" id="ARBA00030039"/>
    </source>
</evidence>
<gene>
    <name evidence="9" type="ORF">Pcinc_032787</name>
</gene>
<keyword evidence="10" id="KW-1185">Reference proteome</keyword>
<comment type="caution">
    <text evidence="9">The sequence shown here is derived from an EMBL/GenBank/DDBJ whole genome shotgun (WGS) entry which is preliminary data.</text>
</comment>
<dbReference type="PANTHER" id="PTHR13989">
    <property type="entry name" value="REPLICATION PROTEIN A-RELATED"/>
    <property type="match status" value="1"/>
</dbReference>
<sequence>MSKYVHKRLYLHELKYGEGKFYVCGEEVVRVDLYGTIVYLSLRFHVTILHLDDGTGIIQCAVFPKAKTSTQNTAKKEEPGDSLGSFLRRLVKPDPQLQLGDLVHIRGRLNVFRNKPQIIVNNLRLVDDVNEEWFRALEIETQKKRLG</sequence>
<evidence type="ECO:0000256" key="5">
    <source>
        <dbReference type="ARBA" id="ARBA00022895"/>
    </source>
</evidence>
<dbReference type="GO" id="GO:0000781">
    <property type="term" value="C:chromosome, telomeric region"/>
    <property type="evidence" value="ECO:0007669"/>
    <property type="project" value="UniProtKB-SubCell"/>
</dbReference>
<evidence type="ECO:0000256" key="1">
    <source>
        <dbReference type="ARBA" id="ARBA00004123"/>
    </source>
</evidence>
<name>A0AAE1ETT0_PETCI</name>
<organism evidence="9 10">
    <name type="scientific">Petrolisthes cinctipes</name>
    <name type="common">Flat porcelain crab</name>
    <dbReference type="NCBI Taxonomy" id="88211"/>
    <lineage>
        <taxon>Eukaryota</taxon>
        <taxon>Metazoa</taxon>
        <taxon>Ecdysozoa</taxon>
        <taxon>Arthropoda</taxon>
        <taxon>Crustacea</taxon>
        <taxon>Multicrustacea</taxon>
        <taxon>Malacostraca</taxon>
        <taxon>Eumalacostraca</taxon>
        <taxon>Eucarida</taxon>
        <taxon>Decapoda</taxon>
        <taxon>Pleocyemata</taxon>
        <taxon>Anomura</taxon>
        <taxon>Galatheoidea</taxon>
        <taxon>Porcellanidae</taxon>
        <taxon>Petrolisthes</taxon>
    </lineage>
</organism>
<proteinExistence type="predicted"/>
<dbReference type="InterPro" id="IPR012340">
    <property type="entry name" value="NA-bd_OB-fold"/>
</dbReference>
<keyword evidence="6" id="KW-0238">DNA-binding</keyword>
<dbReference type="SUPFAM" id="SSF50249">
    <property type="entry name" value="Nucleic acid-binding proteins"/>
    <property type="match status" value="1"/>
</dbReference>
<keyword evidence="4" id="KW-0158">Chromosome</keyword>
<evidence type="ECO:0000256" key="2">
    <source>
        <dbReference type="ARBA" id="ARBA00004574"/>
    </source>
</evidence>
<evidence type="ECO:0000313" key="10">
    <source>
        <dbReference type="Proteomes" id="UP001286313"/>
    </source>
</evidence>
<dbReference type="AlphaFoldDB" id="A0AAE1ETT0"/>